<comment type="subcellular location">
    <subcellularLocation>
        <location evidence="1">Membrane</location>
        <topology evidence="1">Multi-pass membrane protein</topology>
    </subcellularLocation>
</comment>
<dbReference type="OrthoDB" id="311720at2759"/>
<feature type="transmembrane region" description="Helical" evidence="5">
    <location>
        <begin position="53"/>
        <end position="74"/>
    </location>
</feature>
<sequence length="163" mass="18920">MRVRTYHRHRVNRSSPLLAALLTINSAYSLFFAVPVVAVSLRKRWNGGITSSQKTWCVCIAVLWFVAELFRLYLGYFGNQQQHLPCLFRFVGLTLLPQLSVVILFNALWPQRDSLDYALSVTMLMLLVAEFLCSVYLIRIIVKNKQVDFFVYSGQLAREERHF</sequence>
<dbReference type="EMBL" id="PRFA01000014">
    <property type="protein sequence ID" value="PWU97836.1"/>
    <property type="molecule type" value="Genomic_DNA"/>
</dbReference>
<protein>
    <recommendedName>
        <fullName evidence="8">Transmembrane protein</fullName>
    </recommendedName>
</protein>
<evidence type="ECO:0008006" key="8">
    <source>
        <dbReference type="Google" id="ProtNLM"/>
    </source>
</evidence>
<dbReference type="VEuPathDB" id="TriTrypDB:TcCL_NonESM10063"/>
<dbReference type="VEuPathDB" id="TriTrypDB:TcG_00435"/>
<dbReference type="VEuPathDB" id="TriTrypDB:TcBrA4_0014200"/>
<dbReference type="AlphaFoldDB" id="A0A2V2VQ12"/>
<dbReference type="PANTHER" id="PTHR13531">
    <property type="entry name" value="GEO07735P1-RELATED-RELATED"/>
    <property type="match status" value="1"/>
</dbReference>
<evidence type="ECO:0000256" key="2">
    <source>
        <dbReference type="ARBA" id="ARBA00022692"/>
    </source>
</evidence>
<dbReference type="Proteomes" id="UP000246121">
    <property type="component" value="Unassembled WGS sequence"/>
</dbReference>
<organism evidence="6 7">
    <name type="scientific">Trypanosoma cruzi</name>
    <dbReference type="NCBI Taxonomy" id="5693"/>
    <lineage>
        <taxon>Eukaryota</taxon>
        <taxon>Discoba</taxon>
        <taxon>Euglenozoa</taxon>
        <taxon>Kinetoplastea</taxon>
        <taxon>Metakinetoplastina</taxon>
        <taxon>Trypanosomatida</taxon>
        <taxon>Trypanosomatidae</taxon>
        <taxon>Trypanosoma</taxon>
        <taxon>Schizotrypanum</taxon>
    </lineage>
</organism>
<dbReference type="GO" id="GO:0035869">
    <property type="term" value="C:ciliary transition zone"/>
    <property type="evidence" value="ECO:0007669"/>
    <property type="project" value="TreeGrafter"/>
</dbReference>
<dbReference type="VEuPathDB" id="TriTrypDB:TcCLB.504103.60"/>
<name>A0A2V2VQ12_TRYCR</name>
<proteinExistence type="predicted"/>
<keyword evidence="2 5" id="KW-0812">Transmembrane</keyword>
<evidence type="ECO:0000256" key="1">
    <source>
        <dbReference type="ARBA" id="ARBA00004141"/>
    </source>
</evidence>
<reference evidence="6 7" key="1">
    <citation type="journal article" date="2018" name="Microb. Genom.">
        <title>Expanding an expanded genome: long-read sequencing of Trypanosoma cruzi.</title>
        <authorList>
            <person name="Berna L."/>
            <person name="Rodriguez M."/>
            <person name="Chiribao M.L."/>
            <person name="Parodi-Talice A."/>
            <person name="Pita S."/>
            <person name="Rijo G."/>
            <person name="Alvarez-Valin F."/>
            <person name="Robello C."/>
        </authorList>
    </citation>
    <scope>NUCLEOTIDE SEQUENCE [LARGE SCALE GENOMIC DNA]</scope>
    <source>
        <strain evidence="6 7">Dm28c</strain>
    </source>
</reference>
<evidence type="ECO:0000313" key="7">
    <source>
        <dbReference type="Proteomes" id="UP000246121"/>
    </source>
</evidence>
<accession>A0A2V2VQ12</accession>
<dbReference type="InterPro" id="IPR019184">
    <property type="entry name" value="Uncharacterised_TM-17"/>
</dbReference>
<evidence type="ECO:0000256" key="4">
    <source>
        <dbReference type="ARBA" id="ARBA00023136"/>
    </source>
</evidence>
<feature type="transmembrane region" description="Helical" evidence="5">
    <location>
        <begin position="117"/>
        <end position="138"/>
    </location>
</feature>
<comment type="caution">
    <text evidence="6">The sequence shown here is derived from an EMBL/GenBank/DDBJ whole genome shotgun (WGS) entry which is preliminary data.</text>
</comment>
<dbReference type="GO" id="GO:1905515">
    <property type="term" value="P:non-motile cilium assembly"/>
    <property type="evidence" value="ECO:0007669"/>
    <property type="project" value="TreeGrafter"/>
</dbReference>
<dbReference type="VEuPathDB" id="TriTrypDB:C3747_19g174"/>
<gene>
    <name evidence="6" type="ORF">C4B63_14g196</name>
</gene>
<dbReference type="VEuPathDB" id="TriTrypDB:BCY84_11171"/>
<dbReference type="PANTHER" id="PTHR13531:SF6">
    <property type="entry name" value="TMEM (HUMAN TRANSMEMBRANE PROTEIN) HOMOLOG"/>
    <property type="match status" value="1"/>
</dbReference>
<dbReference type="VEuPathDB" id="TriTrypDB:TcCLB.503847.50"/>
<feature type="transmembrane region" description="Helical" evidence="5">
    <location>
        <begin position="20"/>
        <end position="41"/>
    </location>
</feature>
<evidence type="ECO:0000256" key="3">
    <source>
        <dbReference type="ARBA" id="ARBA00022989"/>
    </source>
</evidence>
<keyword evidence="3 5" id="KW-1133">Transmembrane helix</keyword>
<keyword evidence="4 5" id="KW-0472">Membrane</keyword>
<dbReference type="Pfam" id="PF09799">
    <property type="entry name" value="Transmemb_17"/>
    <property type="match status" value="1"/>
</dbReference>
<evidence type="ECO:0000256" key="5">
    <source>
        <dbReference type="SAM" id="Phobius"/>
    </source>
</evidence>
<evidence type="ECO:0000313" key="6">
    <source>
        <dbReference type="EMBL" id="PWU97836.1"/>
    </source>
</evidence>
<feature type="transmembrane region" description="Helical" evidence="5">
    <location>
        <begin position="86"/>
        <end position="105"/>
    </location>
</feature>
<dbReference type="GO" id="GO:0016020">
    <property type="term" value="C:membrane"/>
    <property type="evidence" value="ECO:0007669"/>
    <property type="project" value="UniProtKB-SubCell"/>
</dbReference>
<dbReference type="VEuPathDB" id="TriTrypDB:C4B63_14g196"/>